<evidence type="ECO:0000256" key="2">
    <source>
        <dbReference type="ARBA" id="ARBA00005675"/>
    </source>
</evidence>
<dbReference type="GO" id="GO:0030007">
    <property type="term" value="P:intracellular potassium ion homeostasis"/>
    <property type="evidence" value="ECO:0007669"/>
    <property type="project" value="TreeGrafter"/>
</dbReference>
<reference evidence="7 8" key="1">
    <citation type="submission" date="2016-10" db="EMBL/GenBank/DDBJ databases">
        <authorList>
            <person name="de Groot N.N."/>
        </authorList>
    </citation>
    <scope>NUCLEOTIDE SEQUENCE [LARGE SCALE GENOMIC DNA]</scope>
    <source>
        <strain evidence="7 8">DSM 27630</strain>
    </source>
</reference>
<dbReference type="InterPro" id="IPR059000">
    <property type="entry name" value="ATPase_P-type_domA"/>
</dbReference>
<organism evidence="7 8">
    <name type="scientific">Pisciglobus halotolerans</name>
    <dbReference type="NCBI Taxonomy" id="745365"/>
    <lineage>
        <taxon>Bacteria</taxon>
        <taxon>Bacillati</taxon>
        <taxon>Bacillota</taxon>
        <taxon>Bacilli</taxon>
        <taxon>Lactobacillales</taxon>
        <taxon>Carnobacteriaceae</taxon>
    </lineage>
</organism>
<proteinExistence type="inferred from homology"/>
<dbReference type="GO" id="GO:0006883">
    <property type="term" value="P:intracellular sodium ion homeostasis"/>
    <property type="evidence" value="ECO:0007669"/>
    <property type="project" value="TreeGrafter"/>
</dbReference>
<keyword evidence="8" id="KW-1185">Reference proteome</keyword>
<evidence type="ECO:0000313" key="8">
    <source>
        <dbReference type="Proteomes" id="UP000198668"/>
    </source>
</evidence>
<dbReference type="AlphaFoldDB" id="A0A1I3DQV6"/>
<dbReference type="GO" id="GO:0005391">
    <property type="term" value="F:P-type sodium:potassium-exchanging transporter activity"/>
    <property type="evidence" value="ECO:0007669"/>
    <property type="project" value="TreeGrafter"/>
</dbReference>
<evidence type="ECO:0000259" key="6">
    <source>
        <dbReference type="Pfam" id="PF00690"/>
    </source>
</evidence>
<feature type="domain" description="P-type ATPase A" evidence="5">
    <location>
        <begin position="138"/>
        <end position="245"/>
    </location>
</feature>
<dbReference type="EMBL" id="FOQE01000048">
    <property type="protein sequence ID" value="SFH88939.1"/>
    <property type="molecule type" value="Genomic_DNA"/>
</dbReference>
<dbReference type="Gene3D" id="2.70.150.10">
    <property type="entry name" value="Calcium-transporting ATPase, cytoplasmic transduction domain A"/>
    <property type="match status" value="1"/>
</dbReference>
<dbReference type="GO" id="GO:0036376">
    <property type="term" value="P:sodium ion export across plasma membrane"/>
    <property type="evidence" value="ECO:0007669"/>
    <property type="project" value="TreeGrafter"/>
</dbReference>
<feature type="domain" description="Cation-transporting P-type ATPase N-terminal" evidence="6">
    <location>
        <begin position="27"/>
        <end position="68"/>
    </location>
</feature>
<dbReference type="Gene3D" id="1.20.1110.10">
    <property type="entry name" value="Calcium-transporting ATPase, transmembrane domain"/>
    <property type="match status" value="1"/>
</dbReference>
<dbReference type="GO" id="GO:1990573">
    <property type="term" value="P:potassium ion import across plasma membrane"/>
    <property type="evidence" value="ECO:0007669"/>
    <property type="project" value="TreeGrafter"/>
</dbReference>
<gene>
    <name evidence="7" type="ORF">SAMN04489868_14812</name>
</gene>
<keyword evidence="3" id="KW-1003">Cell membrane</keyword>
<dbReference type="GO" id="GO:1902600">
    <property type="term" value="P:proton transmembrane transport"/>
    <property type="evidence" value="ECO:0007669"/>
    <property type="project" value="TreeGrafter"/>
</dbReference>
<dbReference type="PANTHER" id="PTHR43294">
    <property type="entry name" value="SODIUM/POTASSIUM-TRANSPORTING ATPASE SUBUNIT ALPHA"/>
    <property type="match status" value="1"/>
</dbReference>
<dbReference type="GO" id="GO:0005886">
    <property type="term" value="C:plasma membrane"/>
    <property type="evidence" value="ECO:0007669"/>
    <property type="project" value="UniProtKB-SubCell"/>
</dbReference>
<comment type="subcellular location">
    <subcellularLocation>
        <location evidence="1">Cell membrane</location>
        <topology evidence="1">Multi-pass membrane protein</topology>
    </subcellularLocation>
</comment>
<evidence type="ECO:0000313" key="7">
    <source>
        <dbReference type="EMBL" id="SFH88939.1"/>
    </source>
</evidence>
<keyword evidence="4" id="KW-0472">Membrane</keyword>
<keyword evidence="4" id="KW-0812">Transmembrane</keyword>
<dbReference type="RefSeq" id="WP_092093619.1">
    <property type="nucleotide sequence ID" value="NZ_FOQE01000048.1"/>
</dbReference>
<evidence type="ECO:0000256" key="4">
    <source>
        <dbReference type="SAM" id="Phobius"/>
    </source>
</evidence>
<dbReference type="SUPFAM" id="SSF81653">
    <property type="entry name" value="Calcium ATPase, transduction domain A"/>
    <property type="match status" value="1"/>
</dbReference>
<keyword evidence="4" id="KW-1133">Transmembrane helix</keyword>
<dbReference type="Proteomes" id="UP000198668">
    <property type="component" value="Unassembled WGS sequence"/>
</dbReference>
<accession>A0A1I3DQV6</accession>
<comment type="similarity">
    <text evidence="2">Belongs to the cation transport ATPase (P-type) (TC 3.A.3) family. Type IIA subfamily.</text>
</comment>
<dbReference type="InterPro" id="IPR008250">
    <property type="entry name" value="ATPase_P-typ_transduc_dom_A_sf"/>
</dbReference>
<dbReference type="PANTHER" id="PTHR43294:SF21">
    <property type="entry name" value="CATION TRANSPORTING ATPASE"/>
    <property type="match status" value="1"/>
</dbReference>
<dbReference type="InterPro" id="IPR004014">
    <property type="entry name" value="ATPase_P-typ_cation-transptr_N"/>
</dbReference>
<feature type="transmembrane region" description="Helical" evidence="4">
    <location>
        <begin position="104"/>
        <end position="123"/>
    </location>
</feature>
<dbReference type="Pfam" id="PF00122">
    <property type="entry name" value="E1-E2_ATPase"/>
    <property type="match status" value="1"/>
</dbReference>
<feature type="transmembrane region" description="Helical" evidence="4">
    <location>
        <begin position="73"/>
        <end position="92"/>
    </location>
</feature>
<dbReference type="Pfam" id="PF00690">
    <property type="entry name" value="Cation_ATPase_N"/>
    <property type="match status" value="1"/>
</dbReference>
<sequence length="268" mass="30143">MKNIKHNLAAEQDIIRFLFDAAKENEKDILDRFRTSKAKGLHKKDVAYLREVYGANKVTAREASIADKFSISLFIRSFMLACFSMSFLFYFIQHFWNITSEHTVRNFFWVIVLSSMSGLGACLKQIHSNKKTVPNPQQTSTVFRNSLKPVEVSATEIVCGDIIHLAAGDIVPADVRILTANHLQIAQLNLKNKQTIFKKSPVLQDNTCSSPLDCSNLAFRGSKIVSGSARAVVIATGERTLLNQANQGILYQEKKNLFKKRLASLEQF</sequence>
<evidence type="ECO:0000256" key="1">
    <source>
        <dbReference type="ARBA" id="ARBA00004651"/>
    </source>
</evidence>
<dbReference type="SUPFAM" id="SSF81665">
    <property type="entry name" value="Calcium ATPase, transmembrane domain M"/>
    <property type="match status" value="1"/>
</dbReference>
<name>A0A1I3DQV6_9LACT</name>
<evidence type="ECO:0000256" key="3">
    <source>
        <dbReference type="ARBA" id="ARBA00022475"/>
    </source>
</evidence>
<protein>
    <submittedName>
        <fullName evidence="7">Cation transporter/ATPase, N-terminus</fullName>
    </submittedName>
</protein>
<dbReference type="OrthoDB" id="2322051at2"/>
<dbReference type="InterPro" id="IPR023298">
    <property type="entry name" value="ATPase_P-typ_TM_dom_sf"/>
</dbReference>
<dbReference type="InterPro" id="IPR050510">
    <property type="entry name" value="Cation_transp_ATPase_P-type"/>
</dbReference>
<evidence type="ECO:0000259" key="5">
    <source>
        <dbReference type="Pfam" id="PF00122"/>
    </source>
</evidence>